<sequence>MVLDADVAEKCGKKFDVHSAQTSSLSHNELSPELCRSCWKWPEIVPTFAGFPTAGLTAEVQEELLEMLGIHLQVMNRTIRWAAGWKQKMK</sequence>
<dbReference type="AlphaFoldDB" id="A0A8J5MXP6"/>
<protein>
    <submittedName>
        <fullName evidence="1">Uncharacterized protein</fullName>
    </submittedName>
</protein>
<evidence type="ECO:0000313" key="1">
    <source>
        <dbReference type="EMBL" id="KAG7167768.1"/>
    </source>
</evidence>
<proteinExistence type="predicted"/>
<dbReference type="Proteomes" id="UP000747542">
    <property type="component" value="Unassembled WGS sequence"/>
</dbReference>
<reference evidence="1" key="1">
    <citation type="journal article" date="2021" name="Sci. Adv.">
        <title>The American lobster genome reveals insights on longevity, neural, and immune adaptations.</title>
        <authorList>
            <person name="Polinski J.M."/>
            <person name="Zimin A.V."/>
            <person name="Clark K.F."/>
            <person name="Kohn A.B."/>
            <person name="Sadowski N."/>
            <person name="Timp W."/>
            <person name="Ptitsyn A."/>
            <person name="Khanna P."/>
            <person name="Romanova D.Y."/>
            <person name="Williams P."/>
            <person name="Greenwood S.J."/>
            <person name="Moroz L.L."/>
            <person name="Walt D.R."/>
            <person name="Bodnar A.G."/>
        </authorList>
    </citation>
    <scope>NUCLEOTIDE SEQUENCE</scope>
    <source>
        <strain evidence="1">GMGI-L3</strain>
    </source>
</reference>
<comment type="caution">
    <text evidence="1">The sequence shown here is derived from an EMBL/GenBank/DDBJ whole genome shotgun (WGS) entry which is preliminary data.</text>
</comment>
<keyword evidence="2" id="KW-1185">Reference proteome</keyword>
<evidence type="ECO:0000313" key="2">
    <source>
        <dbReference type="Proteomes" id="UP000747542"/>
    </source>
</evidence>
<accession>A0A8J5MXP6</accession>
<organism evidence="1 2">
    <name type="scientific">Homarus americanus</name>
    <name type="common">American lobster</name>
    <dbReference type="NCBI Taxonomy" id="6706"/>
    <lineage>
        <taxon>Eukaryota</taxon>
        <taxon>Metazoa</taxon>
        <taxon>Ecdysozoa</taxon>
        <taxon>Arthropoda</taxon>
        <taxon>Crustacea</taxon>
        <taxon>Multicrustacea</taxon>
        <taxon>Malacostraca</taxon>
        <taxon>Eumalacostraca</taxon>
        <taxon>Eucarida</taxon>
        <taxon>Decapoda</taxon>
        <taxon>Pleocyemata</taxon>
        <taxon>Astacidea</taxon>
        <taxon>Nephropoidea</taxon>
        <taxon>Nephropidae</taxon>
        <taxon>Homarus</taxon>
    </lineage>
</organism>
<gene>
    <name evidence="1" type="ORF">Hamer_G010161</name>
</gene>
<dbReference type="EMBL" id="JAHLQT010021257">
    <property type="protein sequence ID" value="KAG7167768.1"/>
    <property type="molecule type" value="Genomic_DNA"/>
</dbReference>
<name>A0A8J5MXP6_HOMAM</name>